<dbReference type="Proteomes" id="UP000242770">
    <property type="component" value="Unassembled WGS sequence"/>
</dbReference>
<organism evidence="2 3">
    <name type="scientific">Sporisorium scitamineum</name>
    <dbReference type="NCBI Taxonomy" id="49012"/>
    <lineage>
        <taxon>Eukaryota</taxon>
        <taxon>Fungi</taxon>
        <taxon>Dikarya</taxon>
        <taxon>Basidiomycota</taxon>
        <taxon>Ustilaginomycotina</taxon>
        <taxon>Ustilaginomycetes</taxon>
        <taxon>Ustilaginales</taxon>
        <taxon>Ustilaginaceae</taxon>
        <taxon>Sporisorium</taxon>
    </lineage>
</organism>
<dbReference type="SUPFAM" id="SSF50129">
    <property type="entry name" value="GroES-like"/>
    <property type="match status" value="1"/>
</dbReference>
<dbReference type="AlphaFoldDB" id="A0A0F7RXU1"/>
<feature type="domain" description="Alcohol dehydrogenase-like N-terminal" evidence="1">
    <location>
        <begin position="98"/>
        <end position="145"/>
    </location>
</feature>
<protein>
    <recommendedName>
        <fullName evidence="1">Alcohol dehydrogenase-like N-terminal domain-containing protein</fullName>
    </recommendedName>
</protein>
<feature type="non-terminal residue" evidence="2">
    <location>
        <position position="151"/>
    </location>
</feature>
<dbReference type="EMBL" id="CCFA01004619">
    <property type="protein sequence ID" value="CDS01816.1"/>
    <property type="molecule type" value="Genomic_DNA"/>
</dbReference>
<dbReference type="InterPro" id="IPR011032">
    <property type="entry name" value="GroES-like_sf"/>
</dbReference>
<evidence type="ECO:0000259" key="1">
    <source>
        <dbReference type="Pfam" id="PF08240"/>
    </source>
</evidence>
<keyword evidence="3" id="KW-1185">Reference proteome</keyword>
<dbReference type="Pfam" id="PF08240">
    <property type="entry name" value="ADH_N"/>
    <property type="match status" value="1"/>
</dbReference>
<dbReference type="GO" id="GO:0016651">
    <property type="term" value="F:oxidoreductase activity, acting on NAD(P)H"/>
    <property type="evidence" value="ECO:0007669"/>
    <property type="project" value="InterPro"/>
</dbReference>
<dbReference type="InterPro" id="IPR047122">
    <property type="entry name" value="Trans-enoyl_RdTase-like"/>
</dbReference>
<dbReference type="STRING" id="49012.A0A0F7RXU1"/>
<accession>A0A0F7RXU1</accession>
<gene>
    <name evidence="2" type="primary">SSCI75660.1</name>
</gene>
<dbReference type="InterPro" id="IPR013154">
    <property type="entry name" value="ADH-like_N"/>
</dbReference>
<dbReference type="PANTHER" id="PTHR45348">
    <property type="entry name" value="HYPOTHETICAL OXIDOREDUCTASE (EUROFUNG)"/>
    <property type="match status" value="1"/>
</dbReference>
<evidence type="ECO:0000313" key="2">
    <source>
        <dbReference type="EMBL" id="CDS01816.1"/>
    </source>
</evidence>
<proteinExistence type="predicted"/>
<name>A0A0F7RXU1_9BASI</name>
<evidence type="ECO:0000313" key="3">
    <source>
        <dbReference type="Proteomes" id="UP000242770"/>
    </source>
</evidence>
<dbReference type="PANTHER" id="PTHR45348:SF2">
    <property type="entry name" value="ZINC-TYPE ALCOHOL DEHYDROGENASE-LIKE PROTEIN C2E1P3.01"/>
    <property type="match status" value="1"/>
</dbReference>
<sequence length="151" mass="16350">MAELEIIDAEIVPQGSREPSVATSNDHQAAAAKSNTTSTFNSLYPVYTQAEREAALRLLAPSTHDVVLDALLVRSCSQGWSLSFELSPHQPIPVPLSPTELVIRNDAVGLNPVDWKSVSYNFGIPAFPWILGRDIAGTVVSPPAENEEGWK</sequence>
<reference evidence="3" key="1">
    <citation type="submission" date="2014-06" db="EMBL/GenBank/DDBJ databases">
        <authorList>
            <person name="Berkman P.J."/>
        </authorList>
    </citation>
    <scope>NUCLEOTIDE SEQUENCE [LARGE SCALE GENOMIC DNA]</scope>
</reference>
<dbReference type="Gene3D" id="3.90.180.10">
    <property type="entry name" value="Medium-chain alcohol dehydrogenases, catalytic domain"/>
    <property type="match status" value="1"/>
</dbReference>